<reference evidence="1 2" key="1">
    <citation type="submission" date="2018-05" db="EMBL/GenBank/DDBJ databases">
        <title>Genomic Encyclopedia of Archaeal and Bacterial Type Strains, Phase II (KMG-II): from individual species to whole genera.</title>
        <authorList>
            <person name="Goeker M."/>
        </authorList>
    </citation>
    <scope>NUCLEOTIDE SEQUENCE [LARGE SCALE GENOMIC DNA]</scope>
    <source>
        <strain evidence="1 2">DSM 22214</strain>
    </source>
</reference>
<evidence type="ECO:0000313" key="1">
    <source>
        <dbReference type="EMBL" id="PWK16842.1"/>
    </source>
</evidence>
<dbReference type="EMBL" id="QGGO01000043">
    <property type="protein sequence ID" value="PWK16842.1"/>
    <property type="molecule type" value="Genomic_DNA"/>
</dbReference>
<keyword evidence="2" id="KW-1185">Reference proteome</keyword>
<protein>
    <submittedName>
        <fullName evidence="1">Uncharacterized protein</fullName>
    </submittedName>
</protein>
<gene>
    <name evidence="1" type="ORF">LV89_04724</name>
</gene>
<dbReference type="Proteomes" id="UP000245489">
    <property type="component" value="Unassembled WGS sequence"/>
</dbReference>
<feature type="non-terminal residue" evidence="1">
    <location>
        <position position="82"/>
    </location>
</feature>
<dbReference type="RefSeq" id="WP_211321265.1">
    <property type="nucleotide sequence ID" value="NZ_QGGO01000043.1"/>
</dbReference>
<name>A0A316DH39_9BACT</name>
<comment type="caution">
    <text evidence="1">The sequence shown here is derived from an EMBL/GenBank/DDBJ whole genome shotgun (WGS) entry which is preliminary data.</text>
</comment>
<accession>A0A316DH39</accession>
<proteinExistence type="predicted"/>
<organism evidence="1 2">
    <name type="scientific">Arcicella aurantiaca</name>
    <dbReference type="NCBI Taxonomy" id="591202"/>
    <lineage>
        <taxon>Bacteria</taxon>
        <taxon>Pseudomonadati</taxon>
        <taxon>Bacteroidota</taxon>
        <taxon>Cytophagia</taxon>
        <taxon>Cytophagales</taxon>
        <taxon>Flectobacillaceae</taxon>
        <taxon>Arcicella</taxon>
    </lineage>
</organism>
<dbReference type="AlphaFoldDB" id="A0A316DH39"/>
<evidence type="ECO:0000313" key="2">
    <source>
        <dbReference type="Proteomes" id="UP000245489"/>
    </source>
</evidence>
<sequence>MSVETLTSAILRKMSLIGKWQAKFFLELVQTWLSLKGRYTFENLSRQGEMSSESYRSNFSNSFDFKTFNRYLFEYVGSEKVW</sequence>